<proteinExistence type="predicted"/>
<accession>A0A0C9U5G1</accession>
<evidence type="ECO:0000313" key="2">
    <source>
        <dbReference type="EMBL" id="KIJ38228.1"/>
    </source>
</evidence>
<protein>
    <recommendedName>
        <fullName evidence="1">Integrase core domain-containing protein</fullName>
    </recommendedName>
</protein>
<dbReference type="PANTHER" id="PTHR46177:SF1">
    <property type="entry name" value="INTEGRASE CATALYTIC DOMAIN-CONTAINING PROTEIN"/>
    <property type="match status" value="1"/>
</dbReference>
<feature type="domain" description="Integrase core" evidence="1">
    <location>
        <begin position="33"/>
        <end position="206"/>
    </location>
</feature>
<keyword evidence="3" id="KW-1185">Reference proteome</keyword>
<dbReference type="InterPro" id="IPR058913">
    <property type="entry name" value="Integrase_dom_put"/>
</dbReference>
<dbReference type="AlphaFoldDB" id="A0A0C9U5G1"/>
<reference evidence="2 3" key="1">
    <citation type="submission" date="2014-06" db="EMBL/GenBank/DDBJ databases">
        <title>Evolutionary Origins and Diversification of the Mycorrhizal Mutualists.</title>
        <authorList>
            <consortium name="DOE Joint Genome Institute"/>
            <consortium name="Mycorrhizal Genomics Consortium"/>
            <person name="Kohler A."/>
            <person name="Kuo A."/>
            <person name="Nagy L.G."/>
            <person name="Floudas D."/>
            <person name="Copeland A."/>
            <person name="Barry K.W."/>
            <person name="Cichocki N."/>
            <person name="Veneault-Fourrey C."/>
            <person name="LaButti K."/>
            <person name="Lindquist E.A."/>
            <person name="Lipzen A."/>
            <person name="Lundell T."/>
            <person name="Morin E."/>
            <person name="Murat C."/>
            <person name="Riley R."/>
            <person name="Ohm R."/>
            <person name="Sun H."/>
            <person name="Tunlid A."/>
            <person name="Henrissat B."/>
            <person name="Grigoriev I.V."/>
            <person name="Hibbett D.S."/>
            <person name="Martin F."/>
        </authorList>
    </citation>
    <scope>NUCLEOTIDE SEQUENCE [LARGE SCALE GENOMIC DNA]</scope>
    <source>
        <strain evidence="2 3">SS14</strain>
    </source>
</reference>
<dbReference type="EMBL" id="KN837162">
    <property type="protein sequence ID" value="KIJ38228.1"/>
    <property type="molecule type" value="Genomic_DNA"/>
</dbReference>
<name>A0A0C9U5G1_SPHS4</name>
<dbReference type="Pfam" id="PF24764">
    <property type="entry name" value="rva_4"/>
    <property type="match status" value="1"/>
</dbReference>
<dbReference type="Proteomes" id="UP000054279">
    <property type="component" value="Unassembled WGS sequence"/>
</dbReference>
<dbReference type="HOGENOM" id="CLU_039761_0_1_1"/>
<sequence>MRLQDPEGFQLRDPTSKKTKRWALVNLGIHEEWSGDGHDKLKRIGFAIYGICDVWSGKWLGLWVIPDNRLKDIVAYLWLSLVEEYGGLPIQTTTDCGSETTMVYGLATALREAFFPELPVDEVPAHRFLKSIHNITIECGWAQLKFQFDANVDEFWDQGILQGIYDIYDDRHVVLARWLWSVLIQKEITEWKERLNAHKPRRDAQKFNPSGVALDVAFALYEKYNGINCLRKLTDAGLNMVQTLKQELGVEELLQFVPPPFATRCEQALASLNIEELSFTNVWTVFEELLPLVFEQEL</sequence>
<dbReference type="PANTHER" id="PTHR46177">
    <property type="entry name" value="INTEGRASE CATALYTIC DOMAIN-CONTAINING PROTEIN"/>
    <property type="match status" value="1"/>
</dbReference>
<gene>
    <name evidence="2" type="ORF">M422DRAFT_176939</name>
</gene>
<evidence type="ECO:0000313" key="3">
    <source>
        <dbReference type="Proteomes" id="UP000054279"/>
    </source>
</evidence>
<organism evidence="2 3">
    <name type="scientific">Sphaerobolus stellatus (strain SS14)</name>
    <dbReference type="NCBI Taxonomy" id="990650"/>
    <lineage>
        <taxon>Eukaryota</taxon>
        <taxon>Fungi</taxon>
        <taxon>Dikarya</taxon>
        <taxon>Basidiomycota</taxon>
        <taxon>Agaricomycotina</taxon>
        <taxon>Agaricomycetes</taxon>
        <taxon>Phallomycetidae</taxon>
        <taxon>Geastrales</taxon>
        <taxon>Sphaerobolaceae</taxon>
        <taxon>Sphaerobolus</taxon>
    </lineage>
</organism>
<dbReference type="OrthoDB" id="5392716at2759"/>
<evidence type="ECO:0000259" key="1">
    <source>
        <dbReference type="Pfam" id="PF24764"/>
    </source>
</evidence>